<dbReference type="InterPro" id="IPR001841">
    <property type="entry name" value="Znf_RING"/>
</dbReference>
<dbReference type="GO" id="GO:0072344">
    <property type="term" value="P:rescue of stalled ribosome"/>
    <property type="evidence" value="ECO:0007669"/>
    <property type="project" value="UniProtKB-UniRule"/>
</dbReference>
<sequence>MGRQKGDAARSKARPSSSSLAASLLPSGGASVGFGGYVGTTRLDTSVSSNQQAAVPVVDVDSEVAQYLKRLARKDPTTKLKALTSLSRLMQNKSPEEVSPIVPQWAFEYKKLLLDYNREVRRATHDTMATLVTVVGRGLAPHLKSLMGPWWLSQFDPINDVSQAAKQSLQAAFPAPEKRLDALVLCTTEVFMYLDDVLKLTPKTMFDKEVAYDEVEEIHHQVISSALLSLATLIDVLLSPEAKHSSKAREKTISCAQKLLVTHKCFIGFLKSENAATRSSTYTVLSSYIKNIPQNLWAGRSLSHSLNAWVALFSAIRECCLWLVRNASRFCDDGADAINHFLYTIFEKIILKLVWDDYLNFVSPNYQEKVISRDSKELSGFVKDKFDKINMEGLDRNYPMDFQEEWGKCMVEILSVRKGESWPLVHLVGPMLAKSLPLIKSLDSPNTVHLVEVAVSIFGSRQIVQNLLSAEGHTYGDQSIASSKELDLDQFLQFFEENFVAWCLQESNYSTSARLDLLLSLLDNECLTQQWDIVIRHAASVSHVESGSQTQVSEDIAVLALLLERTNQAIRKRKLGVDLNNHLESNPNYWHHELLDAAAIAVARSYPPFGSSDTRFLCSVLGGSAEEDQTIFVARDTSFMIYNELLRKLVSFMKDSIFISVRDVGRLLIAEERDSELGFESSANVLAIAQFSLDVLEGSFYSLRNFMEEGELVPSILAAILVIDCESSLAAVSDDESKQELNARLSFCQSVHAFRCKVEKQFFRSLGIKNKKGLISILVQFVMGTLFKEVMLETDQIALLCCVWILEVLENFSQDQAEELYVLDKFLNEGNIWSPRILPVNLQELKNLKFVALVDQLITKMGFDRVFAGQISPTSSQSNELNVEVMAPKTHYPHAWLAAQMLCTWKWPGGSVLSSFLPQLTSYAEQENYSSGGHLLDSIINILLDGALSQGGNYEPSASNVSADSCEEFESIKEPHLKSLVLLFSTLFEKNIWGAEKAAFYFKTLVNRLFIGESVNLHCLKILPSIIGIIISPLCVTCDESRFGVKSDYFDGIQIHGTVEDWLQRTLSLTSLTAWQTDMDDWLQLVISCYPLKNMDGTRALKPVRDISSVEKTLLVELFRKLRHMVSASPATKKLPMVQMSLSKLIVVLVGYCWDELKEDEWDFLLYQCRLWIESSVVMMEEMSEDVNDAITNLSTSNNLVVTLENLKQAVSRVNLSPGIYARNALVSFSIFCRLVKLHMTGDLDGAAILKSDKWDLIMHRIIEGILRLFFSTGVAEAIASSYSSEASSIIASSRLNHSHFWELVASHVIDSSPHSRDRAVKSVEMWGLSKGPISSLYAILFSSKPVPCLQFAAYVMLSSETVSHLAFVKKDPSPPVDDGTTDTHNNTHLKSSLQDDDLLREEICFMLIRSPNDVLDSDLMAEKRVNVFLAWSLFLSYLLSLPSSSPARERLVQHIQNYAHPAILDCLFHHIPLESCMPRSVKKKELSAALSSIGPAAARAITTGSAMFCVESLWPLVPETMAKLACTVFGLMLCILPAYVRVWFGNIRNRSTINAVESFTRVWCSPPLITNELSQINKANYSDENFSVVVNKSANEVVATYKKDETGMDLVIRLPESYPLKLVIVNCTRSLGISEAKQRKWEMSMMSFVQNQNGALAEAIRIWKSNFDKEFEGVEECPICYSVVHTSDHNLPRLACKTCKHKFHSACLYKWFSTSHKSTCPLCQSPF</sequence>
<keyword evidence="19" id="KW-1185">Reference proteome</keyword>
<dbReference type="GO" id="GO:1990116">
    <property type="term" value="P:ribosome-associated ubiquitin-dependent protein catabolic process"/>
    <property type="evidence" value="ECO:0007669"/>
    <property type="project" value="UniProtKB-UniRule"/>
</dbReference>
<reference evidence="18" key="2">
    <citation type="submission" date="2023-05" db="EMBL/GenBank/DDBJ databases">
        <authorList>
            <person name="Schelkunov M.I."/>
        </authorList>
    </citation>
    <scope>NUCLEOTIDE SEQUENCE</scope>
    <source>
        <strain evidence="18">Hsosn_3</strain>
        <tissue evidence="18">Leaf</tissue>
    </source>
</reference>
<dbReference type="EMBL" id="JAUIZM010000002">
    <property type="protein sequence ID" value="KAK1398109.1"/>
    <property type="molecule type" value="Genomic_DNA"/>
</dbReference>
<dbReference type="PANTHER" id="PTHR12389:SF0">
    <property type="entry name" value="E3 UBIQUITIN-PROTEIN LIGASE LISTERIN"/>
    <property type="match status" value="1"/>
</dbReference>
<dbReference type="Gene3D" id="3.30.40.10">
    <property type="entry name" value="Zinc/RING finger domain, C3HC4 (zinc finger)"/>
    <property type="match status" value="1"/>
</dbReference>
<dbReference type="InterPro" id="IPR013083">
    <property type="entry name" value="Znf_RING/FYVE/PHD"/>
</dbReference>
<feature type="compositionally biased region" description="Low complexity" evidence="16">
    <location>
        <begin position="14"/>
        <end position="27"/>
    </location>
</feature>
<evidence type="ECO:0000313" key="19">
    <source>
        <dbReference type="Proteomes" id="UP001237642"/>
    </source>
</evidence>
<evidence type="ECO:0000256" key="2">
    <source>
        <dbReference type="ARBA" id="ARBA00004514"/>
    </source>
</evidence>
<dbReference type="SMART" id="SM00744">
    <property type="entry name" value="RINGv"/>
    <property type="match status" value="1"/>
</dbReference>
<comment type="function">
    <text evidence="15">E3 ubiquitin-protein ligase. Component of the ribosome quality control complex (RQC), a ribosome-associated complex that mediates ubiquitination and extraction of incompletely synthesized nascent chains for proteasomal degradation.</text>
</comment>
<dbReference type="Pfam" id="PF23009">
    <property type="entry name" value="UBC_like"/>
    <property type="match status" value="1"/>
</dbReference>
<keyword evidence="12 15" id="KW-0833">Ubl conjugation pathway</keyword>
<evidence type="ECO:0000256" key="15">
    <source>
        <dbReference type="RuleBase" id="RU367090"/>
    </source>
</evidence>
<dbReference type="InterPro" id="IPR039804">
    <property type="entry name" value="RING-CH-C4HC3_LTN1"/>
</dbReference>
<dbReference type="GO" id="GO:0005829">
    <property type="term" value="C:cytosol"/>
    <property type="evidence" value="ECO:0007669"/>
    <property type="project" value="UniProtKB-SubCell"/>
</dbReference>
<dbReference type="InterPro" id="IPR011016">
    <property type="entry name" value="Znf_RING-CH"/>
</dbReference>
<dbReference type="FunFam" id="3.30.40.10:FF:000038">
    <property type="entry name" value="E3 ubiquitin-protein ligase listerin"/>
    <property type="match status" value="1"/>
</dbReference>
<dbReference type="Pfam" id="PF13639">
    <property type="entry name" value="zf-RING_2"/>
    <property type="match status" value="1"/>
</dbReference>
<feature type="domain" description="RING-type" evidence="17">
    <location>
        <begin position="1678"/>
        <end position="1725"/>
    </location>
</feature>
<dbReference type="InterPro" id="IPR054477">
    <property type="entry name" value="LTN1_E3_ligase_6th"/>
</dbReference>
<dbReference type="SUPFAM" id="SSF48371">
    <property type="entry name" value="ARM repeat"/>
    <property type="match status" value="1"/>
</dbReference>
<dbReference type="InterPro" id="IPR016024">
    <property type="entry name" value="ARM-type_fold"/>
</dbReference>
<keyword evidence="11 14" id="KW-0863">Zinc-finger</keyword>
<dbReference type="EC" id="2.3.2.27" evidence="5 15"/>
<dbReference type="GO" id="GO:0043023">
    <property type="term" value="F:ribosomal large subunit binding"/>
    <property type="evidence" value="ECO:0007669"/>
    <property type="project" value="TreeGrafter"/>
</dbReference>
<dbReference type="InterPro" id="IPR054476">
    <property type="entry name" value="Ltn1_N"/>
</dbReference>
<dbReference type="InterPro" id="IPR011989">
    <property type="entry name" value="ARM-like"/>
</dbReference>
<evidence type="ECO:0000259" key="17">
    <source>
        <dbReference type="PROSITE" id="PS50089"/>
    </source>
</evidence>
<evidence type="ECO:0000256" key="8">
    <source>
        <dbReference type="ARBA" id="ARBA00022679"/>
    </source>
</evidence>
<dbReference type="GO" id="GO:0008270">
    <property type="term" value="F:zinc ion binding"/>
    <property type="evidence" value="ECO:0007669"/>
    <property type="project" value="UniProtKB-KW"/>
</dbReference>
<evidence type="ECO:0000256" key="10">
    <source>
        <dbReference type="ARBA" id="ARBA00022737"/>
    </source>
</evidence>
<comment type="catalytic activity">
    <reaction evidence="1 15">
        <text>S-ubiquitinyl-[E2 ubiquitin-conjugating enzyme]-L-cysteine + [acceptor protein]-L-lysine = [E2 ubiquitin-conjugating enzyme]-L-cysteine + N(6)-ubiquitinyl-[acceptor protein]-L-lysine.</text>
        <dbReference type="EC" id="2.3.2.27"/>
    </reaction>
</comment>
<dbReference type="PROSITE" id="PS50089">
    <property type="entry name" value="ZF_RING_2"/>
    <property type="match status" value="1"/>
</dbReference>
<dbReference type="PANTHER" id="PTHR12389">
    <property type="entry name" value="ZINC FINGER PROTEIN 294"/>
    <property type="match status" value="1"/>
</dbReference>
<organism evidence="18 19">
    <name type="scientific">Heracleum sosnowskyi</name>
    <dbReference type="NCBI Taxonomy" id="360622"/>
    <lineage>
        <taxon>Eukaryota</taxon>
        <taxon>Viridiplantae</taxon>
        <taxon>Streptophyta</taxon>
        <taxon>Embryophyta</taxon>
        <taxon>Tracheophyta</taxon>
        <taxon>Spermatophyta</taxon>
        <taxon>Magnoliopsida</taxon>
        <taxon>eudicotyledons</taxon>
        <taxon>Gunneridae</taxon>
        <taxon>Pentapetalae</taxon>
        <taxon>asterids</taxon>
        <taxon>campanulids</taxon>
        <taxon>Apiales</taxon>
        <taxon>Apiaceae</taxon>
        <taxon>Apioideae</taxon>
        <taxon>apioid superclade</taxon>
        <taxon>Tordylieae</taxon>
        <taxon>Tordyliinae</taxon>
        <taxon>Heracleum</taxon>
    </lineage>
</organism>
<evidence type="ECO:0000256" key="16">
    <source>
        <dbReference type="SAM" id="MobiDB-lite"/>
    </source>
</evidence>
<keyword evidence="9 15" id="KW-0479">Metal-binding</keyword>
<dbReference type="CDD" id="cd16491">
    <property type="entry name" value="RING-CH-C4HC3_LTN1"/>
    <property type="match status" value="1"/>
</dbReference>
<evidence type="ECO:0000256" key="6">
    <source>
        <dbReference type="ARBA" id="ARBA00017157"/>
    </source>
</evidence>
<dbReference type="SUPFAM" id="SSF57850">
    <property type="entry name" value="RING/U-box"/>
    <property type="match status" value="1"/>
</dbReference>
<comment type="subcellular location">
    <subcellularLocation>
        <location evidence="2">Cytoplasm</location>
        <location evidence="2">Cytosol</location>
    </subcellularLocation>
</comment>
<dbReference type="SMART" id="SM00184">
    <property type="entry name" value="RING"/>
    <property type="match status" value="1"/>
</dbReference>
<dbReference type="Pfam" id="PF22999">
    <property type="entry name" value="LTN1_E3_ligase_6th"/>
    <property type="match status" value="1"/>
</dbReference>
<accession>A0AAD8J5T1</accession>
<proteinExistence type="inferred from homology"/>
<keyword evidence="10" id="KW-0677">Repeat</keyword>
<dbReference type="Pfam" id="PF22958">
    <property type="entry name" value="Ltn1_1st"/>
    <property type="match status" value="1"/>
</dbReference>
<dbReference type="InterPro" id="IPR039795">
    <property type="entry name" value="LTN1/Rkr1"/>
</dbReference>
<comment type="similarity">
    <text evidence="4 15">Belongs to the LTN1 family.</text>
</comment>
<feature type="region of interest" description="Disordered" evidence="16">
    <location>
        <begin position="1"/>
        <end position="27"/>
    </location>
</feature>
<comment type="caution">
    <text evidence="18">The sequence shown here is derived from an EMBL/GenBank/DDBJ whole genome shotgun (WGS) entry which is preliminary data.</text>
</comment>
<reference evidence="18" key="1">
    <citation type="submission" date="2023-02" db="EMBL/GenBank/DDBJ databases">
        <title>Genome of toxic invasive species Heracleum sosnowskyi carries increased number of genes despite the absence of recent whole-genome duplications.</title>
        <authorList>
            <person name="Schelkunov M."/>
            <person name="Shtratnikova V."/>
            <person name="Makarenko M."/>
            <person name="Klepikova A."/>
            <person name="Omelchenko D."/>
            <person name="Novikova G."/>
            <person name="Obukhova E."/>
            <person name="Bogdanov V."/>
            <person name="Penin A."/>
            <person name="Logacheva M."/>
        </authorList>
    </citation>
    <scope>NUCLEOTIDE SEQUENCE</scope>
    <source>
        <strain evidence="18">Hsosn_3</strain>
        <tissue evidence="18">Leaf</tissue>
    </source>
</reference>
<dbReference type="GO" id="GO:1990112">
    <property type="term" value="C:RQC complex"/>
    <property type="evidence" value="ECO:0007669"/>
    <property type="project" value="UniProtKB-UniRule"/>
</dbReference>
<evidence type="ECO:0000256" key="14">
    <source>
        <dbReference type="PROSITE-ProRule" id="PRU00175"/>
    </source>
</evidence>
<comment type="pathway">
    <text evidence="3 15">Protein modification; protein ubiquitination.</text>
</comment>
<keyword evidence="8 15" id="KW-0808">Transferase</keyword>
<evidence type="ECO:0000256" key="4">
    <source>
        <dbReference type="ARBA" id="ARBA00007997"/>
    </source>
</evidence>
<dbReference type="Gene3D" id="1.25.10.10">
    <property type="entry name" value="Leucine-rich Repeat Variant"/>
    <property type="match status" value="1"/>
</dbReference>
<dbReference type="InterPro" id="IPR054478">
    <property type="entry name" value="LTN1_UBC"/>
</dbReference>
<protein>
    <recommendedName>
        <fullName evidence="6 15">E3 ubiquitin-protein ligase listerin</fullName>
        <ecNumber evidence="5 15">2.3.2.27</ecNumber>
    </recommendedName>
    <alternativeName>
        <fullName evidence="15">RING-type E3 ubiquitin transferase listerin</fullName>
    </alternativeName>
</protein>
<evidence type="ECO:0000313" key="18">
    <source>
        <dbReference type="EMBL" id="KAK1398109.1"/>
    </source>
</evidence>
<evidence type="ECO:0000256" key="12">
    <source>
        <dbReference type="ARBA" id="ARBA00022786"/>
    </source>
</evidence>
<comment type="subunit">
    <text evidence="15">Component of the ribosome quality control complex (RQC).</text>
</comment>
<evidence type="ECO:0000256" key="11">
    <source>
        <dbReference type="ARBA" id="ARBA00022771"/>
    </source>
</evidence>
<keyword evidence="7" id="KW-0963">Cytoplasm</keyword>
<evidence type="ECO:0000256" key="9">
    <source>
        <dbReference type="ARBA" id="ARBA00022723"/>
    </source>
</evidence>
<evidence type="ECO:0000256" key="7">
    <source>
        <dbReference type="ARBA" id="ARBA00022490"/>
    </source>
</evidence>
<evidence type="ECO:0000256" key="5">
    <source>
        <dbReference type="ARBA" id="ARBA00012483"/>
    </source>
</evidence>
<evidence type="ECO:0000256" key="3">
    <source>
        <dbReference type="ARBA" id="ARBA00004906"/>
    </source>
</evidence>
<evidence type="ECO:0000256" key="1">
    <source>
        <dbReference type="ARBA" id="ARBA00000900"/>
    </source>
</evidence>
<feature type="compositionally biased region" description="Basic and acidic residues" evidence="16">
    <location>
        <begin position="1"/>
        <end position="10"/>
    </location>
</feature>
<evidence type="ECO:0000256" key="13">
    <source>
        <dbReference type="ARBA" id="ARBA00022833"/>
    </source>
</evidence>
<dbReference type="GO" id="GO:0061630">
    <property type="term" value="F:ubiquitin protein ligase activity"/>
    <property type="evidence" value="ECO:0007669"/>
    <property type="project" value="UniProtKB-UniRule"/>
</dbReference>
<dbReference type="Proteomes" id="UP001237642">
    <property type="component" value="Unassembled WGS sequence"/>
</dbReference>
<keyword evidence="13 15" id="KW-0862">Zinc</keyword>
<name>A0AAD8J5T1_9APIA</name>
<gene>
    <name evidence="18" type="ORF">POM88_007972</name>
</gene>